<evidence type="ECO:0000256" key="1">
    <source>
        <dbReference type="ARBA" id="ARBA00022475"/>
    </source>
</evidence>
<feature type="binding site" evidence="10">
    <location>
        <begin position="15"/>
        <end position="17"/>
    </location>
    <ligand>
        <name>UDP-N-acetyl-alpha-D-glucosamine</name>
        <dbReference type="ChEBI" id="CHEBI:57705"/>
    </ligand>
</feature>
<keyword evidence="9 10" id="KW-0961">Cell wall biogenesis/degradation</keyword>
<evidence type="ECO:0000256" key="9">
    <source>
        <dbReference type="ARBA" id="ARBA00023316"/>
    </source>
</evidence>
<evidence type="ECO:0000256" key="6">
    <source>
        <dbReference type="ARBA" id="ARBA00022984"/>
    </source>
</evidence>
<keyword evidence="2 10" id="KW-0132">Cell division</keyword>
<dbReference type="GO" id="GO:0050511">
    <property type="term" value="F:undecaprenyldiphospho-muramoylpentapeptide beta-N-acetylglucosaminyltransferase activity"/>
    <property type="evidence" value="ECO:0007669"/>
    <property type="project" value="UniProtKB-UniRule"/>
</dbReference>
<dbReference type="EMBL" id="CP073581">
    <property type="protein sequence ID" value="QUJ75116.1"/>
    <property type="molecule type" value="Genomic_DNA"/>
</dbReference>
<dbReference type="GO" id="GO:0051301">
    <property type="term" value="P:cell division"/>
    <property type="evidence" value="ECO:0007669"/>
    <property type="project" value="UniProtKB-KW"/>
</dbReference>
<keyword evidence="14" id="KW-1185">Reference proteome</keyword>
<protein>
    <recommendedName>
        <fullName evidence="10">UDP-N-acetylglucosamine--N-acetylmuramyl-(pentapeptide) pyrophosphoryl-undecaprenol N-acetylglucosamine transferase</fullName>
        <ecNumber evidence="10">2.4.1.227</ecNumber>
    </recommendedName>
    <alternativeName>
        <fullName evidence="10">Undecaprenyl-PP-MurNAc-pentapeptide-UDPGlcNAc GlcNAc transferase</fullName>
    </alternativeName>
</protein>
<comment type="caution">
    <text evidence="10">Lacks conserved residue(s) required for the propagation of feature annotation.</text>
</comment>
<name>A0A975JBA1_9RHOB</name>
<organism evidence="13 14">
    <name type="scientific">Sulfitobacter albidus</name>
    <dbReference type="NCBI Taxonomy" id="2829501"/>
    <lineage>
        <taxon>Bacteria</taxon>
        <taxon>Pseudomonadati</taxon>
        <taxon>Pseudomonadota</taxon>
        <taxon>Alphaproteobacteria</taxon>
        <taxon>Rhodobacterales</taxon>
        <taxon>Roseobacteraceae</taxon>
        <taxon>Sulfitobacter</taxon>
    </lineage>
</organism>
<evidence type="ECO:0000259" key="11">
    <source>
        <dbReference type="Pfam" id="PF03033"/>
    </source>
</evidence>
<dbReference type="HAMAP" id="MF_00033">
    <property type="entry name" value="MurG"/>
    <property type="match status" value="1"/>
</dbReference>
<reference evidence="13" key="1">
    <citation type="submission" date="2021-04" db="EMBL/GenBank/DDBJ databases">
        <title>Complete genome sequence for Sulfitobacter sp. strain JK7-1.</title>
        <authorList>
            <person name="Park S.-J."/>
        </authorList>
    </citation>
    <scope>NUCLEOTIDE SEQUENCE</scope>
    <source>
        <strain evidence="13">JK7-1</strain>
    </source>
</reference>
<keyword evidence="1 10" id="KW-1003">Cell membrane</keyword>
<dbReference type="GO" id="GO:0071555">
    <property type="term" value="P:cell wall organization"/>
    <property type="evidence" value="ECO:0007669"/>
    <property type="project" value="UniProtKB-KW"/>
</dbReference>
<dbReference type="GO" id="GO:0008360">
    <property type="term" value="P:regulation of cell shape"/>
    <property type="evidence" value="ECO:0007669"/>
    <property type="project" value="UniProtKB-KW"/>
</dbReference>
<evidence type="ECO:0000256" key="8">
    <source>
        <dbReference type="ARBA" id="ARBA00023306"/>
    </source>
</evidence>
<evidence type="ECO:0000256" key="7">
    <source>
        <dbReference type="ARBA" id="ARBA00023136"/>
    </source>
</evidence>
<evidence type="ECO:0000256" key="3">
    <source>
        <dbReference type="ARBA" id="ARBA00022676"/>
    </source>
</evidence>
<dbReference type="SUPFAM" id="SSF53756">
    <property type="entry name" value="UDP-Glycosyltransferase/glycogen phosphorylase"/>
    <property type="match status" value="1"/>
</dbReference>
<dbReference type="EC" id="2.4.1.227" evidence="10"/>
<feature type="binding site" evidence="10">
    <location>
        <position position="167"/>
    </location>
    <ligand>
        <name>UDP-N-acetyl-alpha-D-glucosamine</name>
        <dbReference type="ChEBI" id="CHEBI:57705"/>
    </ligand>
</feature>
<dbReference type="InterPro" id="IPR006009">
    <property type="entry name" value="GlcNAc_MurG"/>
</dbReference>
<comment type="similarity">
    <text evidence="10">Belongs to the glycosyltransferase 28 family. MurG subfamily.</text>
</comment>
<sequence>MSNPRPLLVIAAGGTGGHMFPAQALAEVMLARGWRVKLSTDARGARYTGNFPDAVQIEQVPSATFARGGVLAKALVPFRIAGGTLKAAMQMMMDRPRAVIGFGGYPSIPALGAAVLLRLPRMIHEQNGVLGRVNTLFATRVDGVACGIWPTQLPEGTEAGHVGNPVRAAVLERQGAGYIAPGDYPMELLVMGGSQGARILSDVVPPAIANLPMEMLKNIRVSHQARDEDAERVSTFYAENGIAADVQPFFDDVPRRMSEAQLVISRSGASTIADLTVIGRPSILIPFAAAAGDHQTANARGLVEAEAAILISEASANPDTLSEHIHMILSNPAAATQMSLAALGQGKPEAAETLADLVEGLGLPQDPQDPQDQGETP</sequence>
<dbReference type="PANTHER" id="PTHR21015:SF22">
    <property type="entry name" value="GLYCOSYLTRANSFERASE"/>
    <property type="match status" value="1"/>
</dbReference>
<dbReference type="InterPro" id="IPR007235">
    <property type="entry name" value="Glyco_trans_28_C"/>
</dbReference>
<comment type="subcellular location">
    <subcellularLocation>
        <location evidence="10">Cell membrane</location>
        <topology evidence="10">Peripheral membrane protein</topology>
        <orientation evidence="10">Cytoplasmic side</orientation>
    </subcellularLocation>
</comment>
<feature type="domain" description="Glycosyl transferase family 28 C-terminal" evidence="12">
    <location>
        <begin position="188"/>
        <end position="353"/>
    </location>
</feature>
<keyword evidence="3 10" id="KW-0328">Glycosyltransferase</keyword>
<evidence type="ECO:0000313" key="13">
    <source>
        <dbReference type="EMBL" id="QUJ75116.1"/>
    </source>
</evidence>
<feature type="binding site" evidence="10">
    <location>
        <position position="127"/>
    </location>
    <ligand>
        <name>UDP-N-acetyl-alpha-D-glucosamine</name>
        <dbReference type="ChEBI" id="CHEBI:57705"/>
    </ligand>
</feature>
<evidence type="ECO:0000256" key="2">
    <source>
        <dbReference type="ARBA" id="ARBA00022618"/>
    </source>
</evidence>
<proteinExistence type="inferred from homology"/>
<keyword evidence="7 10" id="KW-0472">Membrane</keyword>
<dbReference type="GO" id="GO:0009252">
    <property type="term" value="P:peptidoglycan biosynthetic process"/>
    <property type="evidence" value="ECO:0007669"/>
    <property type="project" value="UniProtKB-UniRule"/>
</dbReference>
<feature type="domain" description="Glycosyltransferase family 28 N-terminal" evidence="11">
    <location>
        <begin position="9"/>
        <end position="145"/>
    </location>
</feature>
<dbReference type="PANTHER" id="PTHR21015">
    <property type="entry name" value="UDP-N-ACETYLGLUCOSAMINE--N-ACETYLMURAMYL-(PENTAPEPTIDE) PYROPHOSPHORYL-UNDECAPRENOL N-ACETYLGLUCOSAMINE TRANSFERASE 1"/>
    <property type="match status" value="1"/>
</dbReference>
<feature type="binding site" evidence="10">
    <location>
        <position position="194"/>
    </location>
    <ligand>
        <name>UDP-N-acetyl-alpha-D-glucosamine</name>
        <dbReference type="ChEBI" id="CHEBI:57705"/>
    </ligand>
</feature>
<evidence type="ECO:0000256" key="5">
    <source>
        <dbReference type="ARBA" id="ARBA00022960"/>
    </source>
</evidence>
<dbReference type="Pfam" id="PF03033">
    <property type="entry name" value="Glyco_transf_28"/>
    <property type="match status" value="1"/>
</dbReference>
<accession>A0A975JBA1</accession>
<dbReference type="Gene3D" id="3.40.50.2000">
    <property type="entry name" value="Glycogen Phosphorylase B"/>
    <property type="match status" value="2"/>
</dbReference>
<gene>
    <name evidence="10" type="primary">murG</name>
    <name evidence="13" type="ORF">KDD17_08715</name>
</gene>
<keyword evidence="5 10" id="KW-0133">Cell shape</keyword>
<dbReference type="Proteomes" id="UP000683291">
    <property type="component" value="Chromosome 1"/>
</dbReference>
<evidence type="ECO:0000256" key="10">
    <source>
        <dbReference type="HAMAP-Rule" id="MF_00033"/>
    </source>
</evidence>
<dbReference type="CDD" id="cd03785">
    <property type="entry name" value="GT28_MurG"/>
    <property type="match status" value="1"/>
</dbReference>
<keyword evidence="8 10" id="KW-0131">Cell cycle</keyword>
<comment type="pathway">
    <text evidence="10">Cell wall biogenesis; peptidoglycan biosynthesis.</text>
</comment>
<comment type="function">
    <text evidence="10">Cell wall formation. Catalyzes the transfer of a GlcNAc subunit on undecaprenyl-pyrophosphoryl-MurNAc-pentapeptide (lipid intermediate I) to form undecaprenyl-pyrophosphoryl-MurNAc-(pentapeptide)GlcNAc (lipid intermediate II).</text>
</comment>
<dbReference type="KEGG" id="sual:KDD17_08715"/>
<evidence type="ECO:0000313" key="14">
    <source>
        <dbReference type="Proteomes" id="UP000683291"/>
    </source>
</evidence>
<dbReference type="GO" id="GO:0005886">
    <property type="term" value="C:plasma membrane"/>
    <property type="evidence" value="ECO:0007669"/>
    <property type="project" value="UniProtKB-SubCell"/>
</dbReference>
<dbReference type="Pfam" id="PF04101">
    <property type="entry name" value="Glyco_tran_28_C"/>
    <property type="match status" value="1"/>
</dbReference>
<keyword evidence="4 10" id="KW-0808">Transferase</keyword>
<dbReference type="GO" id="GO:0005975">
    <property type="term" value="P:carbohydrate metabolic process"/>
    <property type="evidence" value="ECO:0007669"/>
    <property type="project" value="InterPro"/>
</dbReference>
<dbReference type="AlphaFoldDB" id="A0A975JBA1"/>
<evidence type="ECO:0000256" key="4">
    <source>
        <dbReference type="ARBA" id="ARBA00022679"/>
    </source>
</evidence>
<keyword evidence="6 10" id="KW-0573">Peptidoglycan synthesis</keyword>
<evidence type="ECO:0000259" key="12">
    <source>
        <dbReference type="Pfam" id="PF04101"/>
    </source>
</evidence>
<dbReference type="InterPro" id="IPR004276">
    <property type="entry name" value="GlycoTrans_28_N"/>
</dbReference>
<feature type="binding site" evidence="10">
    <location>
        <position position="295"/>
    </location>
    <ligand>
        <name>UDP-N-acetyl-alpha-D-glucosamine</name>
        <dbReference type="ChEBI" id="CHEBI:57705"/>
    </ligand>
</feature>
<comment type="catalytic activity">
    <reaction evidence="10">
        <text>di-trans,octa-cis-undecaprenyl diphospho-N-acetyl-alpha-D-muramoyl-L-alanyl-D-glutamyl-meso-2,6-diaminopimeloyl-D-alanyl-D-alanine + UDP-N-acetyl-alpha-D-glucosamine = di-trans,octa-cis-undecaprenyl diphospho-[N-acetyl-alpha-D-glucosaminyl-(1-&gt;4)]-N-acetyl-alpha-D-muramoyl-L-alanyl-D-glutamyl-meso-2,6-diaminopimeloyl-D-alanyl-D-alanine + UDP + H(+)</text>
        <dbReference type="Rhea" id="RHEA:31227"/>
        <dbReference type="ChEBI" id="CHEBI:15378"/>
        <dbReference type="ChEBI" id="CHEBI:57705"/>
        <dbReference type="ChEBI" id="CHEBI:58223"/>
        <dbReference type="ChEBI" id="CHEBI:61387"/>
        <dbReference type="ChEBI" id="CHEBI:61388"/>
        <dbReference type="EC" id="2.4.1.227"/>
    </reaction>
</comment>
<dbReference type="RefSeq" id="WP_212703321.1">
    <property type="nucleotide sequence ID" value="NZ_CP073581.1"/>
</dbReference>